<dbReference type="PANTHER" id="PTHR35562:SF2">
    <property type="entry name" value="DNA ENDONUCLEASE SMRA-RELATED"/>
    <property type="match status" value="1"/>
</dbReference>
<dbReference type="Pfam" id="PF01713">
    <property type="entry name" value="Smr"/>
    <property type="match status" value="1"/>
</dbReference>
<evidence type="ECO:0000313" key="3">
    <source>
        <dbReference type="EMBL" id="VCU06836.1"/>
    </source>
</evidence>
<keyword evidence="4" id="KW-1185">Reference proteome</keyword>
<dbReference type="GO" id="GO:0004519">
    <property type="term" value="F:endonuclease activity"/>
    <property type="evidence" value="ECO:0007669"/>
    <property type="project" value="UniProtKB-KW"/>
</dbReference>
<feature type="region of interest" description="Disordered" evidence="1">
    <location>
        <begin position="131"/>
        <end position="150"/>
    </location>
</feature>
<keyword evidence="3" id="KW-0378">Hydrolase</keyword>
<dbReference type="OrthoDB" id="7165597at2"/>
<dbReference type="SUPFAM" id="SSF160443">
    <property type="entry name" value="SMR domain-like"/>
    <property type="match status" value="1"/>
</dbReference>
<feature type="domain" description="Smr" evidence="2">
    <location>
        <begin position="93"/>
        <end position="191"/>
    </location>
</feature>
<evidence type="ECO:0000259" key="2">
    <source>
        <dbReference type="PROSITE" id="PS50828"/>
    </source>
</evidence>
<evidence type="ECO:0000256" key="1">
    <source>
        <dbReference type="SAM" id="MobiDB-lite"/>
    </source>
</evidence>
<keyword evidence="3" id="KW-0540">Nuclease</keyword>
<sequence>MIRRLNEEERRLWAGVVRSVRPLRPAQAAAMASLSSEAAGPPAAEPRPTAGSRSAGPRTAGPDTPPSPPSLAPLGRRDTKRLTRGHTEIDARLDLHGMTQAEAHAALRRFVAAAQARGARFVLVITGKGGEGDAGPGREHSRGGHLHHQGRGILRRQVPLWLQLPEFRAYVVGFDAAAGHGGAGALYVRIRRPR</sequence>
<proteinExistence type="predicted"/>
<dbReference type="PANTHER" id="PTHR35562">
    <property type="entry name" value="DNA ENDONUCLEASE SMRA-RELATED"/>
    <property type="match status" value="1"/>
</dbReference>
<reference evidence="4" key="1">
    <citation type="submission" date="2018-10" db="EMBL/GenBank/DDBJ databases">
        <authorList>
            <person name="Peiro R."/>
            <person name="Begona"/>
            <person name="Cbmso G."/>
            <person name="Lopez M."/>
            <person name="Gonzalez S."/>
            <person name="Sacristan E."/>
            <person name="Castillo E."/>
        </authorList>
    </citation>
    <scope>NUCLEOTIDE SEQUENCE [LARGE SCALE GENOMIC DNA]</scope>
</reference>
<dbReference type="RefSeq" id="WP_129607260.1">
    <property type="nucleotide sequence ID" value="NZ_UWOC01000011.1"/>
</dbReference>
<keyword evidence="3" id="KW-0255">Endonuclease</keyword>
<dbReference type="Proteomes" id="UP000289200">
    <property type="component" value="Unassembled WGS sequence"/>
</dbReference>
<dbReference type="EMBL" id="UWOC01000011">
    <property type="protein sequence ID" value="VCU06836.1"/>
    <property type="molecule type" value="Genomic_DNA"/>
</dbReference>
<feature type="region of interest" description="Disordered" evidence="1">
    <location>
        <begin position="26"/>
        <end position="82"/>
    </location>
</feature>
<protein>
    <submittedName>
        <fullName evidence="3">Endonuclease MutS2</fullName>
    </submittedName>
</protein>
<dbReference type="InterPro" id="IPR036063">
    <property type="entry name" value="Smr_dom_sf"/>
</dbReference>
<gene>
    <name evidence="3" type="primary">mutS2</name>
    <name evidence="3" type="ORF">RHODGE_RHODGE_00160</name>
</gene>
<feature type="compositionally biased region" description="Low complexity" evidence="1">
    <location>
        <begin position="26"/>
        <end position="50"/>
    </location>
</feature>
<dbReference type="InterPro" id="IPR002625">
    <property type="entry name" value="Smr_dom"/>
</dbReference>
<name>A0A447CNX8_9BRAD</name>
<comment type="caution">
    <text evidence="3">The sequence shown here is derived from an EMBL/GenBank/DDBJ whole genome shotgun (WGS) entry which is preliminary data.</text>
</comment>
<accession>A0A447CNX8</accession>
<organism evidence="3 4">
    <name type="scientific">Rhodoplanes serenus</name>
    <dbReference type="NCBI Taxonomy" id="200615"/>
    <lineage>
        <taxon>Bacteria</taxon>
        <taxon>Pseudomonadati</taxon>
        <taxon>Pseudomonadota</taxon>
        <taxon>Alphaproteobacteria</taxon>
        <taxon>Hyphomicrobiales</taxon>
        <taxon>Nitrobacteraceae</taxon>
        <taxon>Rhodoplanes</taxon>
    </lineage>
</organism>
<dbReference type="AlphaFoldDB" id="A0A447CNX8"/>
<evidence type="ECO:0000313" key="4">
    <source>
        <dbReference type="Proteomes" id="UP000289200"/>
    </source>
</evidence>
<dbReference type="Gene3D" id="3.30.1370.110">
    <property type="match status" value="1"/>
</dbReference>
<dbReference type="PROSITE" id="PS50828">
    <property type="entry name" value="SMR"/>
    <property type="match status" value="1"/>
</dbReference>